<sequence length="215" mass="23579">MLGWGCPRSVQRRRKRFPIRTAYGVSDCQMPGSCPFVPALECKSVVVDVDVVGVGVGAGWMYQSRRRCLALSALSQPRGRSLTTRGVVDRLAVFRGASFLRAAFFCASRSDLFLCYGGMVWYVGNVLRRYRPRDCTADNAPYAPGFVRPSLDRSVCGGFGVGLQALGYALALSQRVDWRGESNSWTKVAVSACRFSNQESAARWTASRDPEGPGE</sequence>
<dbReference type="EMBL" id="JAUEPN010000003">
    <property type="protein sequence ID" value="KAK3296847.1"/>
    <property type="molecule type" value="Genomic_DNA"/>
</dbReference>
<keyword evidence="2" id="KW-1185">Reference proteome</keyword>
<dbReference type="RefSeq" id="XP_062660361.1">
    <property type="nucleotide sequence ID" value="XM_062797793.1"/>
</dbReference>
<comment type="caution">
    <text evidence="1">The sequence shown here is derived from an EMBL/GenBank/DDBJ whole genome shotgun (WGS) entry which is preliminary data.</text>
</comment>
<protein>
    <submittedName>
        <fullName evidence="1">Uncharacterized protein</fullName>
    </submittedName>
</protein>
<name>A0AAE0HIJ1_9PEZI</name>
<dbReference type="AlphaFoldDB" id="A0AAE0HIJ1"/>
<dbReference type="GeneID" id="87834741"/>
<organism evidence="1 2">
    <name type="scientific">Chaetomium fimeti</name>
    <dbReference type="NCBI Taxonomy" id="1854472"/>
    <lineage>
        <taxon>Eukaryota</taxon>
        <taxon>Fungi</taxon>
        <taxon>Dikarya</taxon>
        <taxon>Ascomycota</taxon>
        <taxon>Pezizomycotina</taxon>
        <taxon>Sordariomycetes</taxon>
        <taxon>Sordariomycetidae</taxon>
        <taxon>Sordariales</taxon>
        <taxon>Chaetomiaceae</taxon>
        <taxon>Chaetomium</taxon>
    </lineage>
</organism>
<dbReference type="Proteomes" id="UP001278766">
    <property type="component" value="Unassembled WGS sequence"/>
</dbReference>
<proteinExistence type="predicted"/>
<evidence type="ECO:0000313" key="1">
    <source>
        <dbReference type="EMBL" id="KAK3296847.1"/>
    </source>
</evidence>
<reference evidence="1" key="2">
    <citation type="submission" date="2023-06" db="EMBL/GenBank/DDBJ databases">
        <authorList>
            <consortium name="Lawrence Berkeley National Laboratory"/>
            <person name="Haridas S."/>
            <person name="Hensen N."/>
            <person name="Bonometti L."/>
            <person name="Westerberg I."/>
            <person name="Brannstrom I.O."/>
            <person name="Guillou S."/>
            <person name="Cros-Aarteil S."/>
            <person name="Calhoun S."/>
            <person name="Kuo A."/>
            <person name="Mondo S."/>
            <person name="Pangilinan J."/>
            <person name="Riley R."/>
            <person name="Labutti K."/>
            <person name="Andreopoulos B."/>
            <person name="Lipzen A."/>
            <person name="Chen C."/>
            <person name="Yanf M."/>
            <person name="Daum C."/>
            <person name="Ng V."/>
            <person name="Clum A."/>
            <person name="Steindorff A."/>
            <person name="Ohm R."/>
            <person name="Martin F."/>
            <person name="Silar P."/>
            <person name="Natvig D."/>
            <person name="Lalanne C."/>
            <person name="Gautier V."/>
            <person name="Ament-Velasquez S.L."/>
            <person name="Kruys A."/>
            <person name="Hutchinson M.I."/>
            <person name="Powell A.J."/>
            <person name="Barry K."/>
            <person name="Miller A.N."/>
            <person name="Grigoriev I.V."/>
            <person name="Debuchy R."/>
            <person name="Gladieux P."/>
            <person name="Thoren M.H."/>
            <person name="Johannesson H."/>
        </authorList>
    </citation>
    <scope>NUCLEOTIDE SEQUENCE</scope>
    <source>
        <strain evidence="1">CBS 168.71</strain>
    </source>
</reference>
<accession>A0AAE0HIJ1</accession>
<gene>
    <name evidence="1" type="ORF">B0H64DRAFT_111138</name>
</gene>
<reference evidence="1" key="1">
    <citation type="journal article" date="2023" name="Mol. Phylogenet. Evol.">
        <title>Genome-scale phylogeny and comparative genomics of the fungal order Sordariales.</title>
        <authorList>
            <person name="Hensen N."/>
            <person name="Bonometti L."/>
            <person name="Westerberg I."/>
            <person name="Brannstrom I.O."/>
            <person name="Guillou S."/>
            <person name="Cros-Aarteil S."/>
            <person name="Calhoun S."/>
            <person name="Haridas S."/>
            <person name="Kuo A."/>
            <person name="Mondo S."/>
            <person name="Pangilinan J."/>
            <person name="Riley R."/>
            <person name="LaButti K."/>
            <person name="Andreopoulos B."/>
            <person name="Lipzen A."/>
            <person name="Chen C."/>
            <person name="Yan M."/>
            <person name="Daum C."/>
            <person name="Ng V."/>
            <person name="Clum A."/>
            <person name="Steindorff A."/>
            <person name="Ohm R.A."/>
            <person name="Martin F."/>
            <person name="Silar P."/>
            <person name="Natvig D.O."/>
            <person name="Lalanne C."/>
            <person name="Gautier V."/>
            <person name="Ament-Velasquez S.L."/>
            <person name="Kruys A."/>
            <person name="Hutchinson M.I."/>
            <person name="Powell A.J."/>
            <person name="Barry K."/>
            <person name="Miller A.N."/>
            <person name="Grigoriev I.V."/>
            <person name="Debuchy R."/>
            <person name="Gladieux P."/>
            <person name="Hiltunen Thoren M."/>
            <person name="Johannesson H."/>
        </authorList>
    </citation>
    <scope>NUCLEOTIDE SEQUENCE</scope>
    <source>
        <strain evidence="1">CBS 168.71</strain>
    </source>
</reference>
<evidence type="ECO:0000313" key="2">
    <source>
        <dbReference type="Proteomes" id="UP001278766"/>
    </source>
</evidence>